<evidence type="ECO:0000259" key="11">
    <source>
        <dbReference type="PROSITE" id="PS52015"/>
    </source>
</evidence>
<dbReference type="Gene3D" id="3.30.1150.10">
    <property type="match status" value="1"/>
</dbReference>
<protein>
    <submittedName>
        <fullName evidence="12">TonB family protein</fullName>
    </submittedName>
</protein>
<keyword evidence="5" id="KW-0997">Cell inner membrane</keyword>
<dbReference type="PROSITE" id="PS52015">
    <property type="entry name" value="TONB_CTD"/>
    <property type="match status" value="1"/>
</dbReference>
<dbReference type="InterPro" id="IPR006260">
    <property type="entry name" value="TonB/TolA_C"/>
</dbReference>
<dbReference type="Gene3D" id="2.60.40.1120">
    <property type="entry name" value="Carboxypeptidase-like, regulatory domain"/>
    <property type="match status" value="1"/>
</dbReference>
<dbReference type="Proteomes" id="UP000007590">
    <property type="component" value="Chromosome"/>
</dbReference>
<feature type="domain" description="TonB C-terminal" evidence="11">
    <location>
        <begin position="328"/>
        <end position="418"/>
    </location>
</feature>
<gene>
    <name evidence="12" type="ordered locus">Solca_3925</name>
</gene>
<keyword evidence="13" id="KW-1185">Reference proteome</keyword>
<sequence>MAKSQKHIHPDLLVQELKELAGRELSPEEVNLLLDSDLERDALEGFIAMKKAGINNDKVLVDLKHQLNQKIKNKERFRELPWQKLSVAATVAAVVCIGAFYIIKKQQHEKQLIAERFEVPKMLSKNDTLLIYLPDERIIHTAQIAKSDLKRFNPQHEIQADYKKTERLIVADEKPVAVVAAAPALAESAKVALSDSNYLAGKVSKDLTNANSRAALSKAFSSAIQVNGNVIDILSSDPIPDVVVIVKGTEVKTESNDQGAFNISIPNDKQQLELSKKGYSSLTIKATEITDGKLTVGLLPDVRLMAEKAIKDYLANTNNKTDEAKLAVSASAYQIYINKHIAYPKAYTEMGREGTVEVGFTVNADGSLSDFKVLRSMGADFDNPSVEVLKNGPKWLPALKSGKPVKSRQHHYVNFIHI</sequence>
<proteinExistence type="inferred from homology"/>
<evidence type="ECO:0000256" key="7">
    <source>
        <dbReference type="ARBA" id="ARBA00022927"/>
    </source>
</evidence>
<dbReference type="EMBL" id="CP003349">
    <property type="protein sequence ID" value="AFD08920.1"/>
    <property type="molecule type" value="Genomic_DNA"/>
</dbReference>
<dbReference type="NCBIfam" id="TIGR01352">
    <property type="entry name" value="tonB_Cterm"/>
    <property type="match status" value="1"/>
</dbReference>
<keyword evidence="4" id="KW-1003">Cell membrane</keyword>
<evidence type="ECO:0000256" key="5">
    <source>
        <dbReference type="ARBA" id="ARBA00022519"/>
    </source>
</evidence>
<evidence type="ECO:0000313" key="12">
    <source>
        <dbReference type="EMBL" id="AFD08920.1"/>
    </source>
</evidence>
<comment type="subcellular location">
    <subcellularLocation>
        <location evidence="1">Cell inner membrane</location>
        <topology evidence="1">Single-pass membrane protein</topology>
        <orientation evidence="1">Periplasmic side</orientation>
    </subcellularLocation>
</comment>
<dbReference type="PANTHER" id="PTHR33446:SF2">
    <property type="entry name" value="PROTEIN TONB"/>
    <property type="match status" value="1"/>
</dbReference>
<dbReference type="Pfam" id="PF13715">
    <property type="entry name" value="CarbopepD_reg_2"/>
    <property type="match status" value="1"/>
</dbReference>
<evidence type="ECO:0000256" key="2">
    <source>
        <dbReference type="ARBA" id="ARBA00006555"/>
    </source>
</evidence>
<dbReference type="GO" id="GO:0098797">
    <property type="term" value="C:plasma membrane protein complex"/>
    <property type="evidence" value="ECO:0007669"/>
    <property type="project" value="TreeGrafter"/>
</dbReference>
<dbReference type="Pfam" id="PF03544">
    <property type="entry name" value="TonB_C"/>
    <property type="match status" value="1"/>
</dbReference>
<feature type="transmembrane region" description="Helical" evidence="10">
    <location>
        <begin position="85"/>
        <end position="103"/>
    </location>
</feature>
<dbReference type="GO" id="GO:0055085">
    <property type="term" value="P:transmembrane transport"/>
    <property type="evidence" value="ECO:0007669"/>
    <property type="project" value="InterPro"/>
</dbReference>
<dbReference type="STRING" id="929556.Solca_3925"/>
<evidence type="ECO:0000256" key="3">
    <source>
        <dbReference type="ARBA" id="ARBA00022448"/>
    </source>
</evidence>
<evidence type="ECO:0000256" key="6">
    <source>
        <dbReference type="ARBA" id="ARBA00022692"/>
    </source>
</evidence>
<dbReference type="KEGG" id="scn:Solca_3925"/>
<keyword evidence="8 10" id="KW-1133">Transmembrane helix</keyword>
<dbReference type="SUPFAM" id="SSF74653">
    <property type="entry name" value="TolA/TonB C-terminal domain"/>
    <property type="match status" value="1"/>
</dbReference>
<dbReference type="AlphaFoldDB" id="H8KLZ8"/>
<dbReference type="InterPro" id="IPR051045">
    <property type="entry name" value="TonB-dependent_transducer"/>
</dbReference>
<dbReference type="RefSeq" id="WP_014682143.1">
    <property type="nucleotide sequence ID" value="NC_017770.1"/>
</dbReference>
<evidence type="ECO:0000256" key="10">
    <source>
        <dbReference type="SAM" id="Phobius"/>
    </source>
</evidence>
<evidence type="ECO:0000256" key="9">
    <source>
        <dbReference type="ARBA" id="ARBA00023136"/>
    </source>
</evidence>
<dbReference type="SUPFAM" id="SSF49464">
    <property type="entry name" value="Carboxypeptidase regulatory domain-like"/>
    <property type="match status" value="1"/>
</dbReference>
<dbReference type="OrthoDB" id="1112758at2"/>
<dbReference type="InterPro" id="IPR037682">
    <property type="entry name" value="TonB_C"/>
</dbReference>
<keyword evidence="9 10" id="KW-0472">Membrane</keyword>
<comment type="similarity">
    <text evidence="2">Belongs to the TonB family.</text>
</comment>
<reference evidence="12" key="1">
    <citation type="submission" date="2012-02" db="EMBL/GenBank/DDBJ databases">
        <title>The complete genome of Solitalea canadensis DSM 3403.</title>
        <authorList>
            <consortium name="US DOE Joint Genome Institute (JGI-PGF)"/>
            <person name="Lucas S."/>
            <person name="Copeland A."/>
            <person name="Lapidus A."/>
            <person name="Glavina del Rio T."/>
            <person name="Dalin E."/>
            <person name="Tice H."/>
            <person name="Bruce D."/>
            <person name="Goodwin L."/>
            <person name="Pitluck S."/>
            <person name="Peters L."/>
            <person name="Ovchinnikova G."/>
            <person name="Lu M."/>
            <person name="Kyrpides N."/>
            <person name="Mavromatis K."/>
            <person name="Ivanova N."/>
            <person name="Brettin T."/>
            <person name="Detter J.C."/>
            <person name="Han C."/>
            <person name="Larimer F."/>
            <person name="Land M."/>
            <person name="Hauser L."/>
            <person name="Markowitz V."/>
            <person name="Cheng J.-F."/>
            <person name="Hugenholtz P."/>
            <person name="Woyke T."/>
            <person name="Wu D."/>
            <person name="Spring S."/>
            <person name="Schroeder M."/>
            <person name="Kopitz M."/>
            <person name="Brambilla E."/>
            <person name="Klenk H.-P."/>
            <person name="Eisen J.A."/>
        </authorList>
    </citation>
    <scope>NUCLEOTIDE SEQUENCE</scope>
    <source>
        <strain evidence="12">DSM 3403</strain>
    </source>
</reference>
<keyword evidence="3" id="KW-0813">Transport</keyword>
<accession>H8KLZ8</accession>
<keyword evidence="7" id="KW-0653">Protein transport</keyword>
<dbReference type="InterPro" id="IPR008969">
    <property type="entry name" value="CarboxyPept-like_regulatory"/>
</dbReference>
<name>H8KLZ8_SOLCM</name>
<dbReference type="GO" id="GO:0031992">
    <property type="term" value="F:energy transducer activity"/>
    <property type="evidence" value="ECO:0007669"/>
    <property type="project" value="TreeGrafter"/>
</dbReference>
<organism evidence="12 13">
    <name type="scientific">Solitalea canadensis (strain ATCC 29591 / DSM 3403 / JCM 21819 / LMG 8368 / NBRC 15130 / NCIMB 12057 / USAM 9D)</name>
    <name type="common">Flexibacter canadensis</name>
    <dbReference type="NCBI Taxonomy" id="929556"/>
    <lineage>
        <taxon>Bacteria</taxon>
        <taxon>Pseudomonadati</taxon>
        <taxon>Bacteroidota</taxon>
        <taxon>Sphingobacteriia</taxon>
        <taxon>Sphingobacteriales</taxon>
        <taxon>Sphingobacteriaceae</taxon>
        <taxon>Solitalea</taxon>
    </lineage>
</organism>
<dbReference type="GO" id="GO:0015031">
    <property type="term" value="P:protein transport"/>
    <property type="evidence" value="ECO:0007669"/>
    <property type="project" value="UniProtKB-KW"/>
</dbReference>
<dbReference type="PANTHER" id="PTHR33446">
    <property type="entry name" value="PROTEIN TONB-RELATED"/>
    <property type="match status" value="1"/>
</dbReference>
<evidence type="ECO:0000256" key="8">
    <source>
        <dbReference type="ARBA" id="ARBA00022989"/>
    </source>
</evidence>
<dbReference type="eggNOG" id="COG0810">
    <property type="taxonomic scope" value="Bacteria"/>
</dbReference>
<evidence type="ECO:0000313" key="13">
    <source>
        <dbReference type="Proteomes" id="UP000007590"/>
    </source>
</evidence>
<evidence type="ECO:0000256" key="1">
    <source>
        <dbReference type="ARBA" id="ARBA00004383"/>
    </source>
</evidence>
<dbReference type="HOGENOM" id="CLU_049705_1_0_10"/>
<evidence type="ECO:0000256" key="4">
    <source>
        <dbReference type="ARBA" id="ARBA00022475"/>
    </source>
</evidence>
<keyword evidence="6 10" id="KW-0812">Transmembrane</keyword>